<feature type="domain" description="ABC transmembrane type-2" evidence="9">
    <location>
        <begin position="149"/>
        <end position="378"/>
    </location>
</feature>
<feature type="transmembrane region" description="Helical" evidence="8">
    <location>
        <begin position="187"/>
        <end position="208"/>
    </location>
</feature>
<keyword evidence="11" id="KW-1185">Reference proteome</keyword>
<dbReference type="GO" id="GO:0005886">
    <property type="term" value="C:plasma membrane"/>
    <property type="evidence" value="ECO:0007669"/>
    <property type="project" value="UniProtKB-SubCell"/>
</dbReference>
<evidence type="ECO:0000256" key="7">
    <source>
        <dbReference type="ARBA" id="ARBA00023136"/>
    </source>
</evidence>
<keyword evidence="4" id="KW-1003">Cell membrane</keyword>
<reference evidence="10 11" key="1">
    <citation type="submission" date="2020-08" db="EMBL/GenBank/DDBJ databases">
        <title>Genomic Encyclopedia of Type Strains, Phase IV (KMG-IV): sequencing the most valuable type-strain genomes for metagenomic binning, comparative biology and taxonomic classification.</title>
        <authorList>
            <person name="Goeker M."/>
        </authorList>
    </citation>
    <scope>NUCLEOTIDE SEQUENCE [LARGE SCALE GENOMIC DNA]</scope>
    <source>
        <strain evidence="10 11">DSM 25966</strain>
    </source>
</reference>
<feature type="transmembrane region" description="Helical" evidence="8">
    <location>
        <begin position="357"/>
        <end position="375"/>
    </location>
</feature>
<dbReference type="PROSITE" id="PS51012">
    <property type="entry name" value="ABC_TM2"/>
    <property type="match status" value="1"/>
</dbReference>
<dbReference type="EMBL" id="JACIDS010000004">
    <property type="protein sequence ID" value="MBB3932154.1"/>
    <property type="molecule type" value="Genomic_DNA"/>
</dbReference>
<feature type="transmembrane region" description="Helical" evidence="8">
    <location>
        <begin position="265"/>
        <end position="287"/>
    </location>
</feature>
<comment type="subcellular location">
    <subcellularLocation>
        <location evidence="1">Cell membrane</location>
        <topology evidence="1">Multi-pass membrane protein</topology>
    </subcellularLocation>
</comment>
<dbReference type="InterPro" id="IPR013525">
    <property type="entry name" value="ABC2_TM"/>
</dbReference>
<evidence type="ECO:0000256" key="8">
    <source>
        <dbReference type="SAM" id="Phobius"/>
    </source>
</evidence>
<dbReference type="Pfam" id="PF12698">
    <property type="entry name" value="ABC2_membrane_3"/>
    <property type="match status" value="1"/>
</dbReference>
<proteinExistence type="inferred from homology"/>
<evidence type="ECO:0000313" key="11">
    <source>
        <dbReference type="Proteomes" id="UP000553963"/>
    </source>
</evidence>
<keyword evidence="3" id="KW-0813">Transport</keyword>
<evidence type="ECO:0000256" key="2">
    <source>
        <dbReference type="ARBA" id="ARBA00007783"/>
    </source>
</evidence>
<feature type="transmembrane region" description="Helical" evidence="8">
    <location>
        <begin position="235"/>
        <end position="259"/>
    </location>
</feature>
<evidence type="ECO:0000256" key="3">
    <source>
        <dbReference type="ARBA" id="ARBA00022448"/>
    </source>
</evidence>
<organism evidence="10 11">
    <name type="scientific">Kaistia hirudinis</name>
    <dbReference type="NCBI Taxonomy" id="1293440"/>
    <lineage>
        <taxon>Bacteria</taxon>
        <taxon>Pseudomonadati</taxon>
        <taxon>Pseudomonadota</taxon>
        <taxon>Alphaproteobacteria</taxon>
        <taxon>Hyphomicrobiales</taxon>
        <taxon>Kaistiaceae</taxon>
        <taxon>Kaistia</taxon>
    </lineage>
</organism>
<evidence type="ECO:0000256" key="6">
    <source>
        <dbReference type="ARBA" id="ARBA00022989"/>
    </source>
</evidence>
<feature type="transmembrane region" description="Helical" evidence="8">
    <location>
        <begin position="299"/>
        <end position="317"/>
    </location>
</feature>
<dbReference type="AlphaFoldDB" id="A0A840ARP5"/>
<gene>
    <name evidence="10" type="ORF">GGR25_003212</name>
</gene>
<feature type="transmembrane region" description="Helical" evidence="8">
    <location>
        <begin position="28"/>
        <end position="48"/>
    </location>
</feature>
<keyword evidence="6 8" id="KW-1133">Transmembrane helix</keyword>
<name>A0A840ARP5_9HYPH</name>
<dbReference type="PANTHER" id="PTHR30294">
    <property type="entry name" value="MEMBRANE COMPONENT OF ABC TRANSPORTER YHHJ-RELATED"/>
    <property type="match status" value="1"/>
</dbReference>
<keyword evidence="5 8" id="KW-0812">Transmembrane</keyword>
<protein>
    <submittedName>
        <fullName evidence="10">ABC-2 type transport system permease protein</fullName>
    </submittedName>
</protein>
<dbReference type="InterPro" id="IPR051449">
    <property type="entry name" value="ABC-2_transporter_component"/>
</dbReference>
<evidence type="ECO:0000259" key="9">
    <source>
        <dbReference type="PROSITE" id="PS51012"/>
    </source>
</evidence>
<dbReference type="PANTHER" id="PTHR30294:SF29">
    <property type="entry name" value="MULTIDRUG ABC TRANSPORTER PERMEASE YBHS-RELATED"/>
    <property type="match status" value="1"/>
</dbReference>
<comment type="similarity">
    <text evidence="2">Belongs to the ABC-2 integral membrane protein family.</text>
</comment>
<dbReference type="GO" id="GO:0140359">
    <property type="term" value="F:ABC-type transporter activity"/>
    <property type="evidence" value="ECO:0007669"/>
    <property type="project" value="InterPro"/>
</dbReference>
<evidence type="ECO:0000256" key="4">
    <source>
        <dbReference type="ARBA" id="ARBA00022475"/>
    </source>
</evidence>
<evidence type="ECO:0000313" key="10">
    <source>
        <dbReference type="EMBL" id="MBB3932154.1"/>
    </source>
</evidence>
<dbReference type="InterPro" id="IPR047817">
    <property type="entry name" value="ABC2_TM_bact-type"/>
</dbReference>
<comment type="caution">
    <text evidence="10">The sequence shown here is derived from an EMBL/GenBank/DDBJ whole genome shotgun (WGS) entry which is preliminary data.</text>
</comment>
<accession>A0A840ARP5</accession>
<keyword evidence="7 8" id="KW-0472">Membrane</keyword>
<dbReference type="Proteomes" id="UP000553963">
    <property type="component" value="Unassembled WGS sequence"/>
</dbReference>
<evidence type="ECO:0000256" key="1">
    <source>
        <dbReference type="ARBA" id="ARBA00004651"/>
    </source>
</evidence>
<evidence type="ECO:0000256" key="5">
    <source>
        <dbReference type="ARBA" id="ARBA00022692"/>
    </source>
</evidence>
<dbReference type="Gene3D" id="3.40.1710.10">
    <property type="entry name" value="abc type-2 transporter like domain"/>
    <property type="match status" value="1"/>
</dbReference>
<sequence length="380" mass="40953">MSAGAAFSAARIGALMIKEFIQLRRDRLTFAMILVVPVLQLVLFGYAINTDPKELPAVIVSADNGPAIRAVVTALASSRYFAIRPGFVSEAEADTLVRSGAAAYVIAFPPDFERDLARGLRPQLLIEADATDPAASANAIAALPEIVSRALADFLAGPLAGKAPSALPVDLVIHRRFNPEGITAFNIVPGLLGTILTMTTILMTALALTRERERGTLENLMATPATPLEIMIGKIVPYIGIGCVQVAVILVCANVLFHVPMMGSMLLLIGVTILFIGANVTLGYTFSTIARTQMQAMQMTFFWFLPSILLSGFMFPFRGMPDWAQVIGVILPLTHYIRSVRGIMLKGNGIPELSGEIWPLAAFWLAVATIALARYRRTLD</sequence>